<reference evidence="11" key="1">
    <citation type="journal article" date="2014" name="Int. J. Syst. Evol. Microbiol.">
        <title>Complete genome sequence of Corynebacterium casei LMG S-19264T (=DSM 44701T), isolated from a smear-ripened cheese.</title>
        <authorList>
            <consortium name="US DOE Joint Genome Institute (JGI-PGF)"/>
            <person name="Walter F."/>
            <person name="Albersmeier A."/>
            <person name="Kalinowski J."/>
            <person name="Ruckert C."/>
        </authorList>
    </citation>
    <scope>NUCLEOTIDE SEQUENCE</scope>
    <source>
        <strain evidence="11">VKM B-1513</strain>
    </source>
</reference>
<dbReference type="EMBL" id="BSFE01000001">
    <property type="protein sequence ID" value="GLK50580.1"/>
    <property type="molecule type" value="Genomic_DNA"/>
</dbReference>
<dbReference type="GO" id="GO:0043093">
    <property type="term" value="P:FtsZ-dependent cytokinesis"/>
    <property type="evidence" value="ECO:0007669"/>
    <property type="project" value="UniProtKB-UniRule"/>
</dbReference>
<dbReference type="Pfam" id="PF03799">
    <property type="entry name" value="FtsQ_DivIB_C"/>
    <property type="match status" value="1"/>
</dbReference>
<dbReference type="HAMAP" id="MF_00911">
    <property type="entry name" value="FtsQ_subfam"/>
    <property type="match status" value="1"/>
</dbReference>
<evidence type="ECO:0000256" key="9">
    <source>
        <dbReference type="HAMAP-Rule" id="MF_00911"/>
    </source>
</evidence>
<feature type="transmembrane region" description="Helical" evidence="9">
    <location>
        <begin position="20"/>
        <end position="42"/>
    </location>
</feature>
<protein>
    <recommendedName>
        <fullName evidence="9">Cell division protein FtsQ</fullName>
    </recommendedName>
</protein>
<evidence type="ECO:0000256" key="3">
    <source>
        <dbReference type="ARBA" id="ARBA00022519"/>
    </source>
</evidence>
<dbReference type="Pfam" id="PF08478">
    <property type="entry name" value="POTRA_1"/>
    <property type="match status" value="1"/>
</dbReference>
<evidence type="ECO:0000256" key="7">
    <source>
        <dbReference type="ARBA" id="ARBA00023136"/>
    </source>
</evidence>
<accession>A0A9W6IK17</accession>
<evidence type="ECO:0000256" key="4">
    <source>
        <dbReference type="ARBA" id="ARBA00022618"/>
    </source>
</evidence>
<dbReference type="PROSITE" id="PS51779">
    <property type="entry name" value="POTRA"/>
    <property type="match status" value="1"/>
</dbReference>
<gene>
    <name evidence="9" type="primary">ftsQ</name>
    <name evidence="11" type="ORF">GCM10017621_00880</name>
</gene>
<dbReference type="AlphaFoldDB" id="A0A9W6IK17"/>
<comment type="function">
    <text evidence="9">Essential cell division protein.</text>
</comment>
<dbReference type="InterPro" id="IPR013685">
    <property type="entry name" value="POTRA_FtsQ_type"/>
</dbReference>
<keyword evidence="2 9" id="KW-1003">Cell membrane</keyword>
<dbReference type="GO" id="GO:0032153">
    <property type="term" value="C:cell division site"/>
    <property type="evidence" value="ECO:0007669"/>
    <property type="project" value="UniProtKB-UniRule"/>
</dbReference>
<dbReference type="InterPro" id="IPR005548">
    <property type="entry name" value="Cell_div_FtsQ/DivIB_C"/>
</dbReference>
<reference evidence="11" key="2">
    <citation type="submission" date="2023-01" db="EMBL/GenBank/DDBJ databases">
        <authorList>
            <person name="Sun Q."/>
            <person name="Evtushenko L."/>
        </authorList>
    </citation>
    <scope>NUCLEOTIDE SEQUENCE</scope>
    <source>
        <strain evidence="11">VKM B-1513</strain>
    </source>
</reference>
<proteinExistence type="inferred from homology"/>
<keyword evidence="4 9" id="KW-0132">Cell division</keyword>
<comment type="subcellular location">
    <subcellularLocation>
        <location evidence="9">Cell inner membrane</location>
        <topology evidence="9">Single-pass type II membrane protein</topology>
    </subcellularLocation>
    <subcellularLocation>
        <location evidence="1">Membrane</location>
    </subcellularLocation>
    <text evidence="9">Localizes to the division septum.</text>
</comment>
<dbReference type="Proteomes" id="UP001143486">
    <property type="component" value="Unassembled WGS sequence"/>
</dbReference>
<keyword evidence="5 9" id="KW-0812">Transmembrane</keyword>
<dbReference type="InterPro" id="IPR026579">
    <property type="entry name" value="FtsQ"/>
</dbReference>
<dbReference type="Gene3D" id="3.10.20.310">
    <property type="entry name" value="membrane protein fhac"/>
    <property type="match status" value="1"/>
</dbReference>
<keyword evidence="12" id="KW-1185">Reference proteome</keyword>
<comment type="caution">
    <text evidence="11">The sequence shown here is derived from an EMBL/GenBank/DDBJ whole genome shotgun (WGS) entry which is preliminary data.</text>
</comment>
<evidence type="ECO:0000256" key="2">
    <source>
        <dbReference type="ARBA" id="ARBA00022475"/>
    </source>
</evidence>
<evidence type="ECO:0000313" key="11">
    <source>
        <dbReference type="EMBL" id="GLK50580.1"/>
    </source>
</evidence>
<evidence type="ECO:0000256" key="6">
    <source>
        <dbReference type="ARBA" id="ARBA00022989"/>
    </source>
</evidence>
<keyword evidence="7 9" id="KW-0472">Membrane</keyword>
<name>A0A9W6IK17_9PROT</name>
<sequence>MRNWAEARIRGAKYRMAKTARLGGLAVTGLVAVAVGGLALFGQLDDAAMEIRDFAGYRLSGVGFAVRAVDVTGASGADAHAIVVASEVYDGQPIFAVNPDIIRRRVEALPAVRRATVARLLPDRIAIVVETREPYALWQVDGDLRVIDRHGVVLAHADPMNPLPLPLVVAEGANEAVVEIVEALDNYPIVRDRVVGAVRVGERRWNLRLDSGADVKLPEGDVTASIAILARLQAERGVLRLAAESFDLRGEGDLIVRARPDRAQAAGLREREA</sequence>
<keyword evidence="3 9" id="KW-0997">Cell inner membrane</keyword>
<evidence type="ECO:0000259" key="10">
    <source>
        <dbReference type="PROSITE" id="PS51779"/>
    </source>
</evidence>
<evidence type="ECO:0000256" key="5">
    <source>
        <dbReference type="ARBA" id="ARBA00022692"/>
    </source>
</evidence>
<dbReference type="PANTHER" id="PTHR35851">
    <property type="entry name" value="CELL DIVISION PROTEIN FTSQ"/>
    <property type="match status" value="1"/>
</dbReference>
<dbReference type="InterPro" id="IPR034746">
    <property type="entry name" value="POTRA"/>
</dbReference>
<comment type="similarity">
    <text evidence="9">Belongs to the FtsQ/DivIB family. FtsQ subfamily.</text>
</comment>
<dbReference type="GO" id="GO:0090529">
    <property type="term" value="P:cell septum assembly"/>
    <property type="evidence" value="ECO:0007669"/>
    <property type="project" value="InterPro"/>
</dbReference>
<feature type="domain" description="POTRA" evidence="10">
    <location>
        <begin position="64"/>
        <end position="134"/>
    </location>
</feature>
<evidence type="ECO:0000256" key="8">
    <source>
        <dbReference type="ARBA" id="ARBA00023306"/>
    </source>
</evidence>
<evidence type="ECO:0000313" key="12">
    <source>
        <dbReference type="Proteomes" id="UP001143486"/>
    </source>
</evidence>
<dbReference type="GO" id="GO:0005886">
    <property type="term" value="C:plasma membrane"/>
    <property type="evidence" value="ECO:0007669"/>
    <property type="project" value="UniProtKB-SubCell"/>
</dbReference>
<organism evidence="11 12">
    <name type="scientific">Maricaulis virginensis</name>
    <dbReference type="NCBI Taxonomy" id="144022"/>
    <lineage>
        <taxon>Bacteria</taxon>
        <taxon>Pseudomonadati</taxon>
        <taxon>Pseudomonadota</taxon>
        <taxon>Alphaproteobacteria</taxon>
        <taxon>Maricaulales</taxon>
        <taxon>Maricaulaceae</taxon>
        <taxon>Maricaulis</taxon>
    </lineage>
</organism>
<dbReference type="PANTHER" id="PTHR35851:SF1">
    <property type="entry name" value="CELL DIVISION PROTEIN FTSQ"/>
    <property type="match status" value="1"/>
</dbReference>
<evidence type="ECO:0000256" key="1">
    <source>
        <dbReference type="ARBA" id="ARBA00004370"/>
    </source>
</evidence>
<keyword evidence="6 9" id="KW-1133">Transmembrane helix</keyword>
<keyword evidence="8 9" id="KW-0131">Cell cycle</keyword>